<dbReference type="RefSeq" id="WP_116035620.1">
    <property type="nucleotide sequence ID" value="NZ_JBHLVV010000086.1"/>
</dbReference>
<protein>
    <submittedName>
        <fullName evidence="5">AraC family transcriptional regulator</fullName>
    </submittedName>
</protein>
<dbReference type="PANTHER" id="PTHR43280">
    <property type="entry name" value="ARAC-FAMILY TRANSCRIPTIONAL REGULATOR"/>
    <property type="match status" value="1"/>
</dbReference>
<reference evidence="5 6" key="1">
    <citation type="journal article" date="2006" name="Int. J. Syst. Evol. Microbiol.">
        <title>Chryseobacterium hispanicum sp. nov., isolated from the drinking water distribution system of Sevilla, Spain.</title>
        <authorList>
            <person name="Gallego V."/>
            <person name="Garcia M.T."/>
            <person name="Ventosa A."/>
        </authorList>
    </citation>
    <scope>NUCLEOTIDE SEQUENCE [LARGE SCALE GENOMIC DNA]</scope>
    <source>
        <strain evidence="5 6">KCTC 22104</strain>
    </source>
</reference>
<sequence>MIHFDNIKEYNRFIGYNDPKKDLIDVVKYNDCESIRLLCDGLTSDFYMMAFKRNMTDLNWFGNTEYDTTSAFLYFIKPKQIHKWNVDKRWEGYQILISPILLQEYNIDFSFFQYNIKEALFLTNDEQNRIENLYEQIFEEYQKDNYDMALLLAYCNLIFTYIGKCYKRQFETRQPLYNKLVTEFKKLLSDYYSNGQQGMPNVHYFSDKLHLSSNYFGDLIKFNTGKTPSEIIQDKIISEAKKHLEISNKTVAEIGYDLGFDYPTYFTRFFKKQTGITPTKYRENKASR</sequence>
<accession>A0A3D9CVX4</accession>
<dbReference type="EMBL" id="QNUG01000023">
    <property type="protein sequence ID" value="REC69943.1"/>
    <property type="molecule type" value="Genomic_DNA"/>
</dbReference>
<keyword evidence="1" id="KW-0805">Transcription regulation</keyword>
<evidence type="ECO:0000256" key="2">
    <source>
        <dbReference type="ARBA" id="ARBA00023125"/>
    </source>
</evidence>
<evidence type="ECO:0000313" key="5">
    <source>
        <dbReference type="EMBL" id="REC69943.1"/>
    </source>
</evidence>
<evidence type="ECO:0000256" key="3">
    <source>
        <dbReference type="ARBA" id="ARBA00023163"/>
    </source>
</evidence>
<dbReference type="SUPFAM" id="SSF51215">
    <property type="entry name" value="Regulatory protein AraC"/>
    <property type="match status" value="1"/>
</dbReference>
<keyword evidence="2" id="KW-0238">DNA-binding</keyword>
<dbReference type="Pfam" id="PF12833">
    <property type="entry name" value="HTH_18"/>
    <property type="match status" value="1"/>
</dbReference>
<dbReference type="PROSITE" id="PS01124">
    <property type="entry name" value="HTH_ARAC_FAMILY_2"/>
    <property type="match status" value="1"/>
</dbReference>
<dbReference type="GO" id="GO:0003700">
    <property type="term" value="F:DNA-binding transcription factor activity"/>
    <property type="evidence" value="ECO:0007669"/>
    <property type="project" value="InterPro"/>
</dbReference>
<dbReference type="SUPFAM" id="SSF46689">
    <property type="entry name" value="Homeodomain-like"/>
    <property type="match status" value="1"/>
</dbReference>
<dbReference type="AlphaFoldDB" id="A0A3D9CVX4"/>
<comment type="caution">
    <text evidence="5">The sequence shown here is derived from an EMBL/GenBank/DDBJ whole genome shotgun (WGS) entry which is preliminary data.</text>
</comment>
<feature type="domain" description="HTH araC/xylS-type" evidence="4">
    <location>
        <begin position="185"/>
        <end position="284"/>
    </location>
</feature>
<dbReference type="InterPro" id="IPR018060">
    <property type="entry name" value="HTH_AraC"/>
</dbReference>
<dbReference type="SMART" id="SM00342">
    <property type="entry name" value="HTH_ARAC"/>
    <property type="match status" value="1"/>
</dbReference>
<evidence type="ECO:0000259" key="4">
    <source>
        <dbReference type="PROSITE" id="PS01124"/>
    </source>
</evidence>
<keyword evidence="3" id="KW-0804">Transcription</keyword>
<dbReference type="InterPro" id="IPR009057">
    <property type="entry name" value="Homeodomain-like_sf"/>
</dbReference>
<organism evidence="5 6">
    <name type="scientific">Epilithonimonas hispanica</name>
    <dbReference type="NCBI Taxonomy" id="358687"/>
    <lineage>
        <taxon>Bacteria</taxon>
        <taxon>Pseudomonadati</taxon>
        <taxon>Bacteroidota</taxon>
        <taxon>Flavobacteriia</taxon>
        <taxon>Flavobacteriales</taxon>
        <taxon>Weeksellaceae</taxon>
        <taxon>Chryseobacterium group</taxon>
        <taxon>Epilithonimonas</taxon>
    </lineage>
</organism>
<evidence type="ECO:0000313" key="6">
    <source>
        <dbReference type="Proteomes" id="UP000256326"/>
    </source>
</evidence>
<gene>
    <name evidence="5" type="ORF">DRF58_11580</name>
</gene>
<evidence type="ECO:0000256" key="1">
    <source>
        <dbReference type="ARBA" id="ARBA00023015"/>
    </source>
</evidence>
<proteinExistence type="predicted"/>
<dbReference type="PANTHER" id="PTHR43280:SF32">
    <property type="entry name" value="TRANSCRIPTIONAL REGULATORY PROTEIN"/>
    <property type="match status" value="1"/>
</dbReference>
<dbReference type="InterPro" id="IPR037923">
    <property type="entry name" value="HTH-like"/>
</dbReference>
<dbReference type="GO" id="GO:0043565">
    <property type="term" value="F:sequence-specific DNA binding"/>
    <property type="evidence" value="ECO:0007669"/>
    <property type="project" value="InterPro"/>
</dbReference>
<keyword evidence="6" id="KW-1185">Reference proteome</keyword>
<dbReference type="InterPro" id="IPR020449">
    <property type="entry name" value="Tscrpt_reg_AraC-type_HTH"/>
</dbReference>
<dbReference type="Proteomes" id="UP000256326">
    <property type="component" value="Unassembled WGS sequence"/>
</dbReference>
<dbReference type="PRINTS" id="PR00032">
    <property type="entry name" value="HTHARAC"/>
</dbReference>
<name>A0A3D9CVX4_9FLAO</name>
<dbReference type="Gene3D" id="1.10.10.60">
    <property type="entry name" value="Homeodomain-like"/>
    <property type="match status" value="2"/>
</dbReference>
<dbReference type="OrthoDB" id="2600165at2"/>